<dbReference type="InterPro" id="IPR011990">
    <property type="entry name" value="TPR-like_helical_dom_sf"/>
</dbReference>
<accession>A0AA89BXS4</accession>
<dbReference type="Proteomes" id="UP001186944">
    <property type="component" value="Unassembled WGS sequence"/>
</dbReference>
<organism evidence="4 5">
    <name type="scientific">Pinctada imbricata</name>
    <name type="common">Atlantic pearl-oyster</name>
    <name type="synonym">Pinctada martensii</name>
    <dbReference type="NCBI Taxonomy" id="66713"/>
    <lineage>
        <taxon>Eukaryota</taxon>
        <taxon>Metazoa</taxon>
        <taxon>Spiralia</taxon>
        <taxon>Lophotrochozoa</taxon>
        <taxon>Mollusca</taxon>
        <taxon>Bivalvia</taxon>
        <taxon>Autobranchia</taxon>
        <taxon>Pteriomorphia</taxon>
        <taxon>Pterioida</taxon>
        <taxon>Pterioidea</taxon>
        <taxon>Pteriidae</taxon>
        <taxon>Pinctada</taxon>
    </lineage>
</organism>
<dbReference type="SUPFAM" id="SSF81901">
    <property type="entry name" value="HCP-like"/>
    <property type="match status" value="1"/>
</dbReference>
<comment type="caution">
    <text evidence="4">The sequence shown here is derived from an EMBL/GenBank/DDBJ whole genome shotgun (WGS) entry which is preliminary data.</text>
</comment>
<dbReference type="Gene3D" id="3.40.50.300">
    <property type="entry name" value="P-loop containing nucleotide triphosphate hydrolases"/>
    <property type="match status" value="1"/>
</dbReference>
<name>A0AA89BXS4_PINIB</name>
<dbReference type="Gene3D" id="1.25.40.10">
    <property type="entry name" value="Tetratricopeptide repeat domain"/>
    <property type="match status" value="2"/>
</dbReference>
<dbReference type="InterPro" id="IPR019734">
    <property type="entry name" value="TPR_rpt"/>
</dbReference>
<keyword evidence="1" id="KW-0677">Repeat</keyword>
<gene>
    <name evidence="4" type="ORF">FSP39_018596</name>
</gene>
<evidence type="ECO:0000256" key="3">
    <source>
        <dbReference type="PROSITE-ProRule" id="PRU00339"/>
    </source>
</evidence>
<dbReference type="PROSITE" id="PS50005">
    <property type="entry name" value="TPR"/>
    <property type="match status" value="2"/>
</dbReference>
<dbReference type="SUPFAM" id="SSF52540">
    <property type="entry name" value="P-loop containing nucleoside triphosphate hydrolases"/>
    <property type="match status" value="1"/>
</dbReference>
<proteinExistence type="predicted"/>
<dbReference type="Pfam" id="PF13424">
    <property type="entry name" value="TPR_12"/>
    <property type="match status" value="1"/>
</dbReference>
<keyword evidence="5" id="KW-1185">Reference proteome</keyword>
<dbReference type="Pfam" id="PF13181">
    <property type="entry name" value="TPR_8"/>
    <property type="match status" value="1"/>
</dbReference>
<keyword evidence="2 3" id="KW-0802">TPR repeat</keyword>
<dbReference type="PROSITE" id="PS50293">
    <property type="entry name" value="TPR_REGION"/>
    <property type="match status" value="1"/>
</dbReference>
<dbReference type="EMBL" id="VSWD01000007">
    <property type="protein sequence ID" value="KAK3098339.1"/>
    <property type="molecule type" value="Genomic_DNA"/>
</dbReference>
<evidence type="ECO:0000256" key="2">
    <source>
        <dbReference type="ARBA" id="ARBA00022803"/>
    </source>
</evidence>
<protein>
    <submittedName>
        <fullName evidence="4">Uncharacterized protein</fullName>
    </submittedName>
</protein>
<dbReference type="PANTHER" id="PTHR45641">
    <property type="entry name" value="TETRATRICOPEPTIDE REPEAT PROTEIN (AFU_ORTHOLOGUE AFUA_6G03870)"/>
    <property type="match status" value="1"/>
</dbReference>
<evidence type="ECO:0000256" key="1">
    <source>
        <dbReference type="ARBA" id="ARBA00022737"/>
    </source>
</evidence>
<sequence length="813" mass="92929">MAFDNEFIGRETVLREMLGCWKTTQIYGIFGTRSIGKSRLAEQFLIEVREQLKLCPKKHVVDLRDCLEIMATVMPLLPDYDENFKDYNASQVAAHFVTSIPDSELVAIIFDNTEDLLDNGLEVDFLKILSILSQSSNIKIIITSTTELELSCIQNCREIRLSALVEKEGLDLMTSAAPHIDFGHHAVDIVNRCEGLPLALLMVASVLEQNSILTPEDLVRLLDQCRIDTLSSDMYPSTDRIATVYMTFIRRLTDKVQKALSDLSFIPGSFNLQHAAGMLGMESNEDALHKLVEQMTKRHMVTKSQSDGYYGAPKRFDIHGIIRECLEEFVNDRRDLTDVRKKFCLMFGRQLIDLHERLSSSKFTQVIADLNLERPNFQKLYADVEFATPDTYPLFIQIARTDTENTIHIFLGSKGMHERFYGKCLELTKQYQRDVDRACIHISYGSALTNVMGNSQRGEQEYRKALKILIDMNRRDILLAEVLQRLGWNLGEQDRLEEGLSILKQAFEIENELGMHYERLILQTLSSTAVLSANIGDFEEALKFHSESLKRRKIVYGTENHSFIGSVMNNIGLVYLKMGDIEKAFRYFKRGLEIKESTKGPEKAILISRKNVADCLTRMGRHAEALEVVNKALETLGKVPDLYNEVRAKVYDVSASIYKGMEDYDSALSMLEKALRVRSDLLPYNIYNVQNMCECANLHVQIGNYDRAEKYVGNVLKVRQKFRKEHPNELLIVRCVITAIQLEGAKGGNLQKLEYFNEIGLEEANRLNLVSQASTYNQTELKLVRNDCQKAYSTVKTRLSQKNPNVNKYIYHK</sequence>
<dbReference type="GO" id="GO:0043531">
    <property type="term" value="F:ADP binding"/>
    <property type="evidence" value="ECO:0007669"/>
    <property type="project" value="InterPro"/>
</dbReference>
<evidence type="ECO:0000313" key="4">
    <source>
        <dbReference type="EMBL" id="KAK3098339.1"/>
    </source>
</evidence>
<dbReference type="SMART" id="SM00028">
    <property type="entry name" value="TPR"/>
    <property type="match status" value="6"/>
</dbReference>
<dbReference type="AlphaFoldDB" id="A0AA89BXS4"/>
<evidence type="ECO:0000313" key="5">
    <source>
        <dbReference type="Proteomes" id="UP001186944"/>
    </source>
</evidence>
<reference evidence="4" key="1">
    <citation type="submission" date="2019-08" db="EMBL/GenBank/DDBJ databases">
        <title>The improved chromosome-level genome for the pearl oyster Pinctada fucata martensii using PacBio sequencing and Hi-C.</title>
        <authorList>
            <person name="Zheng Z."/>
        </authorList>
    </citation>
    <scope>NUCLEOTIDE SEQUENCE</scope>
    <source>
        <strain evidence="4">ZZ-2019</strain>
        <tissue evidence="4">Adductor muscle</tissue>
    </source>
</reference>
<feature type="repeat" description="TPR" evidence="3">
    <location>
        <begin position="648"/>
        <end position="681"/>
    </location>
</feature>
<dbReference type="PRINTS" id="PR00364">
    <property type="entry name" value="DISEASERSIST"/>
</dbReference>
<feature type="repeat" description="TPR" evidence="3">
    <location>
        <begin position="565"/>
        <end position="598"/>
    </location>
</feature>
<dbReference type="InterPro" id="IPR027417">
    <property type="entry name" value="P-loop_NTPase"/>
</dbReference>
<dbReference type="Pfam" id="PF13374">
    <property type="entry name" value="TPR_10"/>
    <property type="match status" value="1"/>
</dbReference>
<dbReference type="PANTHER" id="PTHR45641:SF19">
    <property type="entry name" value="NEPHROCYSTIN-3"/>
    <property type="match status" value="1"/>
</dbReference>